<name>A0A225UZK7_9STRA</name>
<proteinExistence type="predicted"/>
<dbReference type="PANTHER" id="PTHR46586">
    <property type="entry name" value="ANKYRIN REPEAT-CONTAINING PROTEIN"/>
    <property type="match status" value="1"/>
</dbReference>
<evidence type="ECO:0000313" key="2">
    <source>
        <dbReference type="Proteomes" id="UP000198211"/>
    </source>
</evidence>
<dbReference type="Gene3D" id="1.25.40.20">
    <property type="entry name" value="Ankyrin repeat-containing domain"/>
    <property type="match status" value="2"/>
</dbReference>
<dbReference type="Proteomes" id="UP000198211">
    <property type="component" value="Unassembled WGS sequence"/>
</dbReference>
<accession>A0A225UZK7</accession>
<dbReference type="PANTHER" id="PTHR46586:SF3">
    <property type="entry name" value="ANKYRIN REPEAT-CONTAINING PROTEIN"/>
    <property type="match status" value="1"/>
</dbReference>
<dbReference type="InterPro" id="IPR052050">
    <property type="entry name" value="SecEffector_AnkRepeat"/>
</dbReference>
<dbReference type="AlphaFoldDB" id="A0A225UZK7"/>
<dbReference type="SUPFAM" id="SSF48403">
    <property type="entry name" value="Ankyrin repeat"/>
    <property type="match status" value="1"/>
</dbReference>
<organism evidence="1 2">
    <name type="scientific">Phytophthora megakarya</name>
    <dbReference type="NCBI Taxonomy" id="4795"/>
    <lineage>
        <taxon>Eukaryota</taxon>
        <taxon>Sar</taxon>
        <taxon>Stramenopiles</taxon>
        <taxon>Oomycota</taxon>
        <taxon>Peronosporomycetes</taxon>
        <taxon>Peronosporales</taxon>
        <taxon>Peronosporaceae</taxon>
        <taxon>Phytophthora</taxon>
    </lineage>
</organism>
<evidence type="ECO:0000313" key="1">
    <source>
        <dbReference type="EMBL" id="OWY98452.1"/>
    </source>
</evidence>
<sequence>MTASLFTAVSVVCRECLSSQHGDLPHVAHSIDEYLDVVSLKWTVATGYTLSSRLRLLQFLSAREPLNFDKSYRWSILNEAAASAASQGDLQTLKWLVEYYCTGQFLTKTVAAAATGGHLNILKWLHSNHRNLGYWGGMEMSGAMWNQDVEVIKWLKTNAEPHTECAAKLMLVAAAQGDQGLVEWIHKLYRVGADGAKRTAQDKYHWSLVQWVLMNCQLEDRSVNFDRAAGDGCLWFLKWAVEQGLSTPGDRTVAVAADHGRLEIVKWLYDEMGERRMGAAFEKAAQNGDLEMLKWLHASGCEGGTSAVMDGAARKGFLEVVQWLHANRSEGCTTAAMDRAAQNGHLNVLGYTSIVQKVVLLKRWTKLRWRFGYISIEVKGAHLQQWTARLKMVIWMLSRGWVRTEAKVVRRQQWILQQREVILSWYSGSTPTEEKVALLLQWTEQQEMGTSP</sequence>
<protein>
    <submittedName>
        <fullName evidence="1">Uncharacterized protein</fullName>
    </submittedName>
</protein>
<dbReference type="STRING" id="4795.A0A225UZK7"/>
<dbReference type="OrthoDB" id="151517at2759"/>
<comment type="caution">
    <text evidence="1">The sequence shown here is derived from an EMBL/GenBank/DDBJ whole genome shotgun (WGS) entry which is preliminary data.</text>
</comment>
<dbReference type="InterPro" id="IPR036770">
    <property type="entry name" value="Ankyrin_rpt-contain_sf"/>
</dbReference>
<reference evidence="2" key="1">
    <citation type="submission" date="2017-03" db="EMBL/GenBank/DDBJ databases">
        <title>Phytopthora megakarya and P. palmivora, two closely related causual agents of cacao black pod achieved similar genome size and gene model numbers by different mechanisms.</title>
        <authorList>
            <person name="Ali S."/>
            <person name="Shao J."/>
            <person name="Larry D.J."/>
            <person name="Kronmiller B."/>
            <person name="Shen D."/>
            <person name="Strem M.D."/>
            <person name="Melnick R.L."/>
            <person name="Guiltinan M.J."/>
            <person name="Tyler B.M."/>
            <person name="Meinhardt L.W."/>
            <person name="Bailey B.A."/>
        </authorList>
    </citation>
    <scope>NUCLEOTIDE SEQUENCE [LARGE SCALE GENOMIC DNA]</scope>
    <source>
        <strain evidence="2">zdho120</strain>
    </source>
</reference>
<dbReference type="EMBL" id="NBNE01009391">
    <property type="protein sequence ID" value="OWY98452.1"/>
    <property type="molecule type" value="Genomic_DNA"/>
</dbReference>
<gene>
    <name evidence="1" type="ORF">PHMEG_00030781</name>
</gene>
<keyword evidence="2" id="KW-1185">Reference proteome</keyword>